<dbReference type="Proteomes" id="UP000295277">
    <property type="component" value="Unassembled WGS sequence"/>
</dbReference>
<feature type="domain" description="Double zinc ribbon" evidence="3">
    <location>
        <begin position="5"/>
        <end position="65"/>
    </location>
</feature>
<dbReference type="PANTHER" id="PTHR47505:SF1">
    <property type="entry name" value="DNA UTILIZATION PROTEIN YHGH"/>
    <property type="match status" value="1"/>
</dbReference>
<dbReference type="Pfam" id="PF00156">
    <property type="entry name" value="Pribosyltran"/>
    <property type="match status" value="1"/>
</dbReference>
<sequence>MFQSALRLIYPPRCVSCGEMVERDFALCMTCWGQMDFIAGLVCDCCGTPLPGEDGGTPEYCDDCLARPRPWSHGRAALLYRDKARKMVLSFKHADRTELARPAAEWMLRAGRAILTPGMVVAPVPLHRWRLLRRRYNQAALLSQALAEGAGLAHIPDLLIRRRKTRVQDGMGAEQRFANLAGAIAVHPRHRERLRDRTVLLVDDVMTSGATLSVAAEACLAAGAREVRILVLARVAKAS</sequence>
<dbReference type="PANTHER" id="PTHR47505">
    <property type="entry name" value="DNA UTILIZATION PROTEIN YHGH"/>
    <property type="match status" value="1"/>
</dbReference>
<comment type="caution">
    <text evidence="4">The sequence shown here is derived from an EMBL/GenBank/DDBJ whole genome shotgun (WGS) entry which is preliminary data.</text>
</comment>
<keyword evidence="5" id="KW-1185">Reference proteome</keyword>
<accession>A0A4R1YSS8</accession>
<evidence type="ECO:0000259" key="3">
    <source>
        <dbReference type="Pfam" id="PF18912"/>
    </source>
</evidence>
<evidence type="ECO:0000313" key="4">
    <source>
        <dbReference type="EMBL" id="TCM82046.1"/>
    </source>
</evidence>
<dbReference type="InterPro" id="IPR029057">
    <property type="entry name" value="PRTase-like"/>
</dbReference>
<dbReference type="InterPro" id="IPR000836">
    <property type="entry name" value="PRTase_dom"/>
</dbReference>
<evidence type="ECO:0000259" key="2">
    <source>
        <dbReference type="Pfam" id="PF00156"/>
    </source>
</evidence>
<dbReference type="Gene3D" id="3.40.50.2020">
    <property type="match status" value="1"/>
</dbReference>
<feature type="domain" description="Phosphoribosyltransferase" evidence="2">
    <location>
        <begin position="179"/>
        <end position="235"/>
    </location>
</feature>
<dbReference type="RefSeq" id="WP_132695784.1">
    <property type="nucleotide sequence ID" value="NZ_SLVM01000017.1"/>
</dbReference>
<dbReference type="OrthoDB" id="9779910at2"/>
<protein>
    <submittedName>
        <fullName evidence="4">ComF family protein</fullName>
    </submittedName>
</protein>
<dbReference type="Pfam" id="PF18912">
    <property type="entry name" value="DZR_2"/>
    <property type="match status" value="1"/>
</dbReference>
<evidence type="ECO:0000256" key="1">
    <source>
        <dbReference type="ARBA" id="ARBA00008007"/>
    </source>
</evidence>
<dbReference type="EMBL" id="SLVM01000017">
    <property type="protein sequence ID" value="TCM82046.1"/>
    <property type="molecule type" value="Genomic_DNA"/>
</dbReference>
<comment type="similarity">
    <text evidence="1">Belongs to the ComF/GntX family.</text>
</comment>
<proteinExistence type="inferred from homology"/>
<dbReference type="CDD" id="cd06223">
    <property type="entry name" value="PRTases_typeI"/>
    <property type="match status" value="1"/>
</dbReference>
<name>A0A4R1YSS8_9RHOB</name>
<dbReference type="InterPro" id="IPR044005">
    <property type="entry name" value="DZR_2"/>
</dbReference>
<reference evidence="4 5" key="1">
    <citation type="submission" date="2019-03" db="EMBL/GenBank/DDBJ databases">
        <title>Genomic Encyclopedia of Type Strains, Phase IV (KMG-IV): sequencing the most valuable type-strain genomes for metagenomic binning, comparative biology and taxonomic classification.</title>
        <authorList>
            <person name="Goeker M."/>
        </authorList>
    </citation>
    <scope>NUCLEOTIDE SEQUENCE [LARGE SCALE GENOMIC DNA]</scope>
    <source>
        <strain evidence="4 5">DSM 21153</strain>
    </source>
</reference>
<evidence type="ECO:0000313" key="5">
    <source>
        <dbReference type="Proteomes" id="UP000295277"/>
    </source>
</evidence>
<dbReference type="AlphaFoldDB" id="A0A4R1YSS8"/>
<dbReference type="SUPFAM" id="SSF53271">
    <property type="entry name" value="PRTase-like"/>
    <property type="match status" value="1"/>
</dbReference>
<organism evidence="4 5">
    <name type="scientific">Rhodovulum steppense</name>
    <dbReference type="NCBI Taxonomy" id="540251"/>
    <lineage>
        <taxon>Bacteria</taxon>
        <taxon>Pseudomonadati</taxon>
        <taxon>Pseudomonadota</taxon>
        <taxon>Alphaproteobacteria</taxon>
        <taxon>Rhodobacterales</taxon>
        <taxon>Paracoccaceae</taxon>
        <taxon>Rhodovulum</taxon>
    </lineage>
</organism>
<dbReference type="InterPro" id="IPR051910">
    <property type="entry name" value="ComF/GntX_DNA_util-trans"/>
</dbReference>
<gene>
    <name evidence="4" type="ORF">EV216_11718</name>
</gene>